<protein>
    <submittedName>
        <fullName evidence="1">Uncharacterized protein</fullName>
    </submittedName>
</protein>
<accession>A0A6J7WMC7</accession>
<dbReference type="EMBL" id="LR798255">
    <property type="protein sequence ID" value="CAB5217785.1"/>
    <property type="molecule type" value="Genomic_DNA"/>
</dbReference>
<organism evidence="1">
    <name type="scientific">uncultured Caudovirales phage</name>
    <dbReference type="NCBI Taxonomy" id="2100421"/>
    <lineage>
        <taxon>Viruses</taxon>
        <taxon>Duplodnaviria</taxon>
        <taxon>Heunggongvirae</taxon>
        <taxon>Uroviricota</taxon>
        <taxon>Caudoviricetes</taxon>
        <taxon>Peduoviridae</taxon>
        <taxon>Maltschvirus</taxon>
        <taxon>Maltschvirus maltsch</taxon>
    </lineage>
</organism>
<gene>
    <name evidence="1" type="ORF">UFOVP203_14</name>
</gene>
<reference evidence="1" key="1">
    <citation type="submission" date="2020-05" db="EMBL/GenBank/DDBJ databases">
        <authorList>
            <person name="Chiriac C."/>
            <person name="Salcher M."/>
            <person name="Ghai R."/>
            <person name="Kavagutti S V."/>
        </authorList>
    </citation>
    <scope>NUCLEOTIDE SEQUENCE</scope>
</reference>
<proteinExistence type="predicted"/>
<name>A0A6J7WMC7_9CAUD</name>
<evidence type="ECO:0000313" key="1">
    <source>
        <dbReference type="EMBL" id="CAB5217785.1"/>
    </source>
</evidence>
<sequence>MQSINYPCIMVEENNMRKGNPLNSFVIINQAKEIKKYLGRFNEPLLCHHYDIINEALRIQAHFNYLAK</sequence>